<dbReference type="Pfam" id="PF00571">
    <property type="entry name" value="CBS"/>
    <property type="match status" value="1"/>
</dbReference>
<dbReference type="SMART" id="SM01091">
    <property type="entry name" value="CorC_HlyC"/>
    <property type="match status" value="1"/>
</dbReference>
<proteinExistence type="predicted"/>
<evidence type="ECO:0000256" key="1">
    <source>
        <dbReference type="ARBA" id="ARBA00022737"/>
    </source>
</evidence>
<feature type="domain" description="CBS" evidence="4">
    <location>
        <begin position="111"/>
        <end position="167"/>
    </location>
</feature>
<dbReference type="PANTHER" id="PTHR22777:SF30">
    <property type="entry name" value="UPF0053 PROTEIN YEGH"/>
    <property type="match status" value="1"/>
</dbReference>
<protein>
    <submittedName>
        <fullName evidence="5">CBS domain-containing protein</fullName>
    </submittedName>
</protein>
<dbReference type="Pfam" id="PF03471">
    <property type="entry name" value="CorC_HlyC"/>
    <property type="match status" value="1"/>
</dbReference>
<dbReference type="CDD" id="cd04590">
    <property type="entry name" value="CBS_pair_CorC_HlyC_assoc"/>
    <property type="match status" value="1"/>
</dbReference>
<dbReference type="PROSITE" id="PS51371">
    <property type="entry name" value="CBS"/>
    <property type="match status" value="1"/>
</dbReference>
<dbReference type="InterPro" id="IPR046342">
    <property type="entry name" value="CBS_dom_sf"/>
</dbReference>
<keyword evidence="1" id="KW-0677">Repeat</keyword>
<sequence>MEDPSILSFLKSLLFRKFLQTDQGATFSEEELLQALERVKELEVRDFLIPRIHLKGLDINLSWQEIKEYVITYTHHYYPVYRGTLDHYLGYVSLRDLVPGFKGEVYNWQDFIHPALTIPEGLSITAALEKFRQRSLQLAFVVDEFSEFVGIIRFKDIVEDLFLGVQKCYKADPEGWIELPATTKLRILERCYQIEFPKGDYETLAGFILDNLKRIPKKGERFTIPPLEVEILEADERKIDKLRIKILS</sequence>
<dbReference type="InterPro" id="IPR005170">
    <property type="entry name" value="Transptr-assoc_dom"/>
</dbReference>
<organism evidence="5">
    <name type="scientific">Caldimicrobium thiodismutans</name>
    <dbReference type="NCBI Taxonomy" id="1653476"/>
    <lineage>
        <taxon>Bacteria</taxon>
        <taxon>Pseudomonadati</taxon>
        <taxon>Thermodesulfobacteriota</taxon>
        <taxon>Thermodesulfobacteria</taxon>
        <taxon>Thermodesulfobacteriales</taxon>
        <taxon>Thermodesulfobacteriaceae</taxon>
        <taxon>Caldimicrobium</taxon>
    </lineage>
</organism>
<evidence type="ECO:0000313" key="5">
    <source>
        <dbReference type="EMBL" id="HGV55213.1"/>
    </source>
</evidence>
<dbReference type="PANTHER" id="PTHR22777">
    <property type="entry name" value="HEMOLYSIN-RELATED"/>
    <property type="match status" value="1"/>
</dbReference>
<reference evidence="5" key="1">
    <citation type="journal article" date="2020" name="mSystems">
        <title>Genome- and Community-Level Interaction Insights into Carbon Utilization and Element Cycling Functions of Hydrothermarchaeota in Hydrothermal Sediment.</title>
        <authorList>
            <person name="Zhou Z."/>
            <person name="Liu Y."/>
            <person name="Xu W."/>
            <person name="Pan J."/>
            <person name="Luo Z.H."/>
            <person name="Li M."/>
        </authorList>
    </citation>
    <scope>NUCLEOTIDE SEQUENCE [LARGE SCALE GENOMIC DNA]</scope>
    <source>
        <strain evidence="5">SpSt-605</strain>
    </source>
</reference>
<evidence type="ECO:0000256" key="3">
    <source>
        <dbReference type="PROSITE-ProRule" id="PRU00703"/>
    </source>
</evidence>
<dbReference type="AlphaFoldDB" id="A0A832GLJ8"/>
<name>A0A832GLJ8_9BACT</name>
<accession>A0A832GLJ8</accession>
<dbReference type="GO" id="GO:0005886">
    <property type="term" value="C:plasma membrane"/>
    <property type="evidence" value="ECO:0007669"/>
    <property type="project" value="TreeGrafter"/>
</dbReference>
<dbReference type="GO" id="GO:0050660">
    <property type="term" value="F:flavin adenine dinucleotide binding"/>
    <property type="evidence" value="ECO:0007669"/>
    <property type="project" value="InterPro"/>
</dbReference>
<evidence type="ECO:0000256" key="2">
    <source>
        <dbReference type="ARBA" id="ARBA00023122"/>
    </source>
</evidence>
<dbReference type="SUPFAM" id="SSF54631">
    <property type="entry name" value="CBS-domain pair"/>
    <property type="match status" value="1"/>
</dbReference>
<dbReference type="InterPro" id="IPR000644">
    <property type="entry name" value="CBS_dom"/>
</dbReference>
<dbReference type="InterPro" id="IPR016169">
    <property type="entry name" value="FAD-bd_PCMH_sub2"/>
</dbReference>
<evidence type="ECO:0000259" key="4">
    <source>
        <dbReference type="PROSITE" id="PS51371"/>
    </source>
</evidence>
<dbReference type="InterPro" id="IPR036318">
    <property type="entry name" value="FAD-bd_PCMH-like_sf"/>
</dbReference>
<gene>
    <name evidence="5" type="ORF">ENT73_03905</name>
</gene>
<comment type="caution">
    <text evidence="5">The sequence shown here is derived from an EMBL/GenBank/DDBJ whole genome shotgun (WGS) entry which is preliminary data.</text>
</comment>
<dbReference type="EMBL" id="DSZU01000066">
    <property type="protein sequence ID" value="HGV55213.1"/>
    <property type="molecule type" value="Genomic_DNA"/>
</dbReference>
<dbReference type="InterPro" id="IPR044751">
    <property type="entry name" value="Ion_transp-like_CBS"/>
</dbReference>
<dbReference type="Gene3D" id="3.10.580.10">
    <property type="entry name" value="CBS-domain"/>
    <property type="match status" value="1"/>
</dbReference>
<keyword evidence="2 3" id="KW-0129">CBS domain</keyword>
<dbReference type="SUPFAM" id="SSF56176">
    <property type="entry name" value="FAD-binding/transporter-associated domain-like"/>
    <property type="match status" value="1"/>
</dbReference>
<dbReference type="Gene3D" id="3.30.465.10">
    <property type="match status" value="1"/>
</dbReference>